<evidence type="ECO:0000256" key="5">
    <source>
        <dbReference type="ARBA" id="ARBA00022692"/>
    </source>
</evidence>
<dbReference type="GO" id="GO:0003835">
    <property type="term" value="F:beta-galactoside alpha-2,6-sialyltransferase activity"/>
    <property type="evidence" value="ECO:0007669"/>
    <property type="project" value="UniProtKB-EC"/>
</dbReference>
<evidence type="ECO:0000256" key="7">
    <source>
        <dbReference type="ARBA" id="ARBA00022989"/>
    </source>
</evidence>
<comment type="subcellular location">
    <subcellularLocation>
        <location evidence="1">Golgi apparatus</location>
        <location evidence="1">Golgi stack membrane</location>
        <topology evidence="1">Single-pass type II membrane protein</topology>
    </subcellularLocation>
</comment>
<evidence type="ECO:0000256" key="9">
    <source>
        <dbReference type="ARBA" id="ARBA00023136"/>
    </source>
</evidence>
<comment type="catalytic activity">
    <reaction evidence="12">
        <text>a beta-D-galactoside + CMP-N-acetyl-beta-neuraminate = an N-acetyl-alpha-neuraminyl-(2-&gt;6)-beta-D-galactosyl derivative + CMP + H(+)</text>
        <dbReference type="Rhea" id="RHEA:52104"/>
        <dbReference type="ChEBI" id="CHEBI:15378"/>
        <dbReference type="ChEBI" id="CHEBI:28034"/>
        <dbReference type="ChEBI" id="CHEBI:57812"/>
        <dbReference type="ChEBI" id="CHEBI:60377"/>
        <dbReference type="ChEBI" id="CHEBI:136398"/>
        <dbReference type="EC" id="2.4.3.1"/>
    </reaction>
</comment>
<dbReference type="InterPro" id="IPR001675">
    <property type="entry name" value="Glyco_trans_29"/>
</dbReference>
<keyword evidence="4 14" id="KW-0808">Transferase</keyword>
<evidence type="ECO:0000256" key="4">
    <source>
        <dbReference type="ARBA" id="ARBA00022679"/>
    </source>
</evidence>
<dbReference type="EMBL" id="BNJQ01000015">
    <property type="protein sequence ID" value="GHP07175.1"/>
    <property type="molecule type" value="Genomic_DNA"/>
</dbReference>
<accession>A0A830HKG9</accession>
<keyword evidence="5" id="KW-0812">Transmembrane</keyword>
<keyword evidence="10" id="KW-1015">Disulfide bond</keyword>
<keyword evidence="15" id="KW-1185">Reference proteome</keyword>
<dbReference type="OrthoDB" id="10264956at2759"/>
<evidence type="ECO:0000256" key="11">
    <source>
        <dbReference type="ARBA" id="ARBA00023180"/>
    </source>
</evidence>
<name>A0A830HKG9_9CHLO</name>
<proteinExistence type="inferred from homology"/>
<dbReference type="InterPro" id="IPR038578">
    <property type="entry name" value="GT29-like_sf"/>
</dbReference>
<dbReference type="Pfam" id="PF00777">
    <property type="entry name" value="Glyco_transf_29"/>
    <property type="match status" value="1"/>
</dbReference>
<keyword evidence="3 14" id="KW-0328">Glycosyltransferase</keyword>
<dbReference type="Gene3D" id="3.90.1480.20">
    <property type="entry name" value="Glycosyl transferase family 29"/>
    <property type="match status" value="1"/>
</dbReference>
<protein>
    <recommendedName>
        <fullName evidence="13">beta-galactoside alpha-(2,6)-sialyltransferase</fullName>
        <ecNumber evidence="13">2.4.3.1</ecNumber>
    </recommendedName>
</protein>
<dbReference type="PANTHER" id="PTHR46059">
    <property type="entry name" value="BETA-GALACTOSIDE ALPHA-2,6-SIALYLTRANSFERASE"/>
    <property type="match status" value="1"/>
</dbReference>
<comment type="similarity">
    <text evidence="2">Belongs to the glycosyltransferase 29 family.</text>
</comment>
<keyword evidence="7" id="KW-1133">Transmembrane helix</keyword>
<keyword evidence="8" id="KW-0333">Golgi apparatus</keyword>
<keyword evidence="6" id="KW-0735">Signal-anchor</keyword>
<sequence length="236" mass="24620">METPAEIVYLVEELTARTYGTLYQHVPASDPFIGVLHDTCALVGNSGSLMKHNYGDEIDEHNVVMRFNLAPTVGYEKHVGTKTTLRVSEMEYFPYRESSETILALIASERLVAKISSAERSSAADCSAKFARLSASAASSDASSTLHVWPEAAALRRLASMASTALVTGVIGVKPASCIEAAIAALSIASSPSGEAALRRLTSMASTALVTGVIGVKPASCIEAAIAALSIASSPS</sequence>
<gene>
    <name evidence="14" type="ORF">PPROV_000591700</name>
</gene>
<evidence type="ECO:0000313" key="15">
    <source>
        <dbReference type="Proteomes" id="UP000660262"/>
    </source>
</evidence>
<dbReference type="EC" id="2.4.3.1" evidence="13"/>
<dbReference type="AlphaFoldDB" id="A0A830HKG9"/>
<reference evidence="14" key="1">
    <citation type="submission" date="2020-10" db="EMBL/GenBank/DDBJ databases">
        <title>Unveiling of a novel bifunctional photoreceptor, Dualchrome1, isolated from a cosmopolitan green alga.</title>
        <authorList>
            <person name="Suzuki S."/>
            <person name="Kawachi M."/>
        </authorList>
    </citation>
    <scope>NUCLEOTIDE SEQUENCE</scope>
    <source>
        <strain evidence="14">NIES 2893</strain>
    </source>
</reference>
<evidence type="ECO:0000256" key="2">
    <source>
        <dbReference type="ARBA" id="ARBA00006003"/>
    </source>
</evidence>
<keyword evidence="11" id="KW-0325">Glycoprotein</keyword>
<evidence type="ECO:0000256" key="1">
    <source>
        <dbReference type="ARBA" id="ARBA00004447"/>
    </source>
</evidence>
<evidence type="ECO:0000256" key="6">
    <source>
        <dbReference type="ARBA" id="ARBA00022968"/>
    </source>
</evidence>
<evidence type="ECO:0000256" key="3">
    <source>
        <dbReference type="ARBA" id="ARBA00022676"/>
    </source>
</evidence>
<evidence type="ECO:0000256" key="12">
    <source>
        <dbReference type="ARBA" id="ARBA00034249"/>
    </source>
</evidence>
<organism evidence="14 15">
    <name type="scientific">Pycnococcus provasolii</name>
    <dbReference type="NCBI Taxonomy" id="41880"/>
    <lineage>
        <taxon>Eukaryota</taxon>
        <taxon>Viridiplantae</taxon>
        <taxon>Chlorophyta</taxon>
        <taxon>Pseudoscourfieldiophyceae</taxon>
        <taxon>Pseudoscourfieldiales</taxon>
        <taxon>Pycnococcaceae</taxon>
        <taxon>Pycnococcus</taxon>
    </lineage>
</organism>
<comment type="caution">
    <text evidence="14">The sequence shown here is derived from an EMBL/GenBank/DDBJ whole genome shotgun (WGS) entry which is preliminary data.</text>
</comment>
<dbReference type="PANTHER" id="PTHR46059:SF1">
    <property type="entry name" value="BETA-GALACTOSIDE ALPHA-2,6-SIALYLTRANSFERASE"/>
    <property type="match status" value="1"/>
</dbReference>
<evidence type="ECO:0000256" key="8">
    <source>
        <dbReference type="ARBA" id="ARBA00023034"/>
    </source>
</evidence>
<evidence type="ECO:0000313" key="14">
    <source>
        <dbReference type="EMBL" id="GHP07175.1"/>
    </source>
</evidence>
<keyword evidence="9" id="KW-0472">Membrane</keyword>
<evidence type="ECO:0000256" key="10">
    <source>
        <dbReference type="ARBA" id="ARBA00023157"/>
    </source>
</evidence>
<dbReference type="Proteomes" id="UP000660262">
    <property type="component" value="Unassembled WGS sequence"/>
</dbReference>
<evidence type="ECO:0000256" key="13">
    <source>
        <dbReference type="ARBA" id="ARBA00034329"/>
    </source>
</evidence>
<dbReference type="GO" id="GO:0032580">
    <property type="term" value="C:Golgi cisterna membrane"/>
    <property type="evidence" value="ECO:0007669"/>
    <property type="project" value="UniProtKB-SubCell"/>
</dbReference>